<protein>
    <submittedName>
        <fullName evidence="7">Site-specific integrase</fullName>
    </submittedName>
</protein>
<reference evidence="8" key="1">
    <citation type="journal article" date="2019" name="Int. J. Syst. Evol. Microbiol.">
        <title>The Global Catalogue of Microorganisms (GCM) 10K type strain sequencing project: providing services to taxonomists for standard genome sequencing and annotation.</title>
        <authorList>
            <consortium name="The Broad Institute Genomics Platform"/>
            <consortium name="The Broad Institute Genome Sequencing Center for Infectious Disease"/>
            <person name="Wu L."/>
            <person name="Ma J."/>
        </authorList>
    </citation>
    <scope>NUCLEOTIDE SEQUENCE [LARGE SCALE GENOMIC DNA]</scope>
    <source>
        <strain evidence="8">JCM 16916</strain>
    </source>
</reference>
<proteinExistence type="inferred from homology"/>
<evidence type="ECO:0000313" key="8">
    <source>
        <dbReference type="Proteomes" id="UP001501727"/>
    </source>
</evidence>
<dbReference type="Pfam" id="PF00589">
    <property type="entry name" value="Phage_integrase"/>
    <property type="match status" value="1"/>
</dbReference>
<dbReference type="PANTHER" id="PTHR30349:SF41">
    <property type="entry name" value="INTEGRASE_RECOMBINASE PROTEIN MJ0367-RELATED"/>
    <property type="match status" value="1"/>
</dbReference>
<dbReference type="Gene3D" id="1.10.443.10">
    <property type="entry name" value="Intergrase catalytic core"/>
    <property type="match status" value="1"/>
</dbReference>
<dbReference type="InterPro" id="IPR002104">
    <property type="entry name" value="Integrase_catalytic"/>
</dbReference>
<sequence>MLQRRGAVYASRVIVPADLRDRLRRTEITRSLQTTDAKEAARRLALWETHLGTLFTSARRRAMPTDQLDEITRRYLAASFEEIEERLALEWEEPGLDAHRFDLNDEAHRLAALLAHADPGEFLDTARAMLPEAEADTLRKLARRLTEAKLEATTAELRALAGKPLQRPQTATAGALREEPKETPEFSEVARAYADERVSLGKWAPRTEHQNRAILATTIELMGDPRIGEVTKDDVRELGRAIRLLPANMGKKWPDKGPRDVLEITEGDPEVARLAPRSVNKYQQLVRSVFAWAMEGDTITKNPATVLKDMEEGDEREDRGDFTDDDLRAYFAELDKEPDRPELHWIPRILAYSGMRLGEAAQLTREDVRQEGDTWVFDINDDDPDKQLKTKRSRRLVPVHSRLWQMGLREFLDSKGPGFLFDAEWRTTDNPKRGRVDALSKLLNRRLESAGIDDPDKTGAHSFRHTVTTRLAEAGAPEHQLSDLLGHKNKGVTMGRYTKATKPATLAEVIELLHLPV</sequence>
<keyword evidence="3" id="KW-0238">DNA-binding</keyword>
<feature type="domain" description="Tyr recombinase" evidence="6">
    <location>
        <begin position="317"/>
        <end position="511"/>
    </location>
</feature>
<dbReference type="InterPro" id="IPR013762">
    <property type="entry name" value="Integrase-like_cat_sf"/>
</dbReference>
<keyword evidence="8" id="KW-1185">Reference proteome</keyword>
<evidence type="ECO:0000256" key="4">
    <source>
        <dbReference type="ARBA" id="ARBA00023172"/>
    </source>
</evidence>
<name>A0ABP7MKS1_9GAMM</name>
<dbReference type="EMBL" id="BAAAZU010000010">
    <property type="protein sequence ID" value="GAA3925240.1"/>
    <property type="molecule type" value="Genomic_DNA"/>
</dbReference>
<dbReference type="InterPro" id="IPR050090">
    <property type="entry name" value="Tyrosine_recombinase_XerCD"/>
</dbReference>
<dbReference type="Gene3D" id="1.10.150.130">
    <property type="match status" value="1"/>
</dbReference>
<dbReference type="InterPro" id="IPR011010">
    <property type="entry name" value="DNA_brk_join_enz"/>
</dbReference>
<dbReference type="InterPro" id="IPR010998">
    <property type="entry name" value="Integrase_recombinase_N"/>
</dbReference>
<evidence type="ECO:0000256" key="2">
    <source>
        <dbReference type="ARBA" id="ARBA00022908"/>
    </source>
</evidence>
<organism evidence="7 8">
    <name type="scientific">Luteimonas lutimaris</name>
    <dbReference type="NCBI Taxonomy" id="698645"/>
    <lineage>
        <taxon>Bacteria</taxon>
        <taxon>Pseudomonadati</taxon>
        <taxon>Pseudomonadota</taxon>
        <taxon>Gammaproteobacteria</taxon>
        <taxon>Lysobacterales</taxon>
        <taxon>Lysobacteraceae</taxon>
        <taxon>Luteimonas</taxon>
    </lineage>
</organism>
<dbReference type="CDD" id="cd01184">
    <property type="entry name" value="INT_C_like_1"/>
    <property type="match status" value="1"/>
</dbReference>
<feature type="region of interest" description="Disordered" evidence="5">
    <location>
        <begin position="163"/>
        <end position="185"/>
    </location>
</feature>
<evidence type="ECO:0000313" key="7">
    <source>
        <dbReference type="EMBL" id="GAA3925240.1"/>
    </source>
</evidence>
<dbReference type="InterPro" id="IPR046668">
    <property type="entry name" value="DUF6538"/>
</dbReference>
<comment type="similarity">
    <text evidence="1">Belongs to the 'phage' integrase family.</text>
</comment>
<keyword evidence="2" id="KW-0229">DNA integration</keyword>
<dbReference type="PROSITE" id="PS51898">
    <property type="entry name" value="TYR_RECOMBINASE"/>
    <property type="match status" value="1"/>
</dbReference>
<dbReference type="SUPFAM" id="SSF56349">
    <property type="entry name" value="DNA breaking-rejoining enzymes"/>
    <property type="match status" value="1"/>
</dbReference>
<accession>A0ABP7MKS1</accession>
<keyword evidence="4" id="KW-0233">DNA recombination</keyword>
<comment type="caution">
    <text evidence="7">The sequence shown here is derived from an EMBL/GenBank/DDBJ whole genome shotgun (WGS) entry which is preliminary data.</text>
</comment>
<dbReference type="PANTHER" id="PTHR30349">
    <property type="entry name" value="PHAGE INTEGRASE-RELATED"/>
    <property type="match status" value="1"/>
</dbReference>
<evidence type="ECO:0000259" key="6">
    <source>
        <dbReference type="PROSITE" id="PS51898"/>
    </source>
</evidence>
<dbReference type="Proteomes" id="UP001501727">
    <property type="component" value="Unassembled WGS sequence"/>
</dbReference>
<dbReference type="Pfam" id="PF20172">
    <property type="entry name" value="DUF6538"/>
    <property type="match status" value="1"/>
</dbReference>
<evidence type="ECO:0000256" key="3">
    <source>
        <dbReference type="ARBA" id="ARBA00023125"/>
    </source>
</evidence>
<evidence type="ECO:0000256" key="1">
    <source>
        <dbReference type="ARBA" id="ARBA00008857"/>
    </source>
</evidence>
<evidence type="ECO:0000256" key="5">
    <source>
        <dbReference type="SAM" id="MobiDB-lite"/>
    </source>
</evidence>
<gene>
    <name evidence="7" type="ORF">GCM10022229_18920</name>
</gene>